<name>A0A5N5QC83_9AGAM</name>
<evidence type="ECO:0000313" key="3">
    <source>
        <dbReference type="EMBL" id="KAB5589355.1"/>
    </source>
</evidence>
<dbReference type="Proteomes" id="UP000383932">
    <property type="component" value="Unassembled WGS sequence"/>
</dbReference>
<dbReference type="PROSITE" id="PS50005">
    <property type="entry name" value="TPR"/>
    <property type="match status" value="2"/>
</dbReference>
<dbReference type="InterPro" id="IPR019734">
    <property type="entry name" value="TPR_rpt"/>
</dbReference>
<dbReference type="InterPro" id="IPR011990">
    <property type="entry name" value="TPR-like_helical_dom_sf"/>
</dbReference>
<evidence type="ECO:0000313" key="4">
    <source>
        <dbReference type="Proteomes" id="UP000383932"/>
    </source>
</evidence>
<feature type="compositionally biased region" description="Polar residues" evidence="2">
    <location>
        <begin position="25"/>
        <end position="37"/>
    </location>
</feature>
<keyword evidence="1" id="KW-0802">TPR repeat</keyword>
<gene>
    <name evidence="3" type="ORF">CTheo_7207</name>
</gene>
<comment type="caution">
    <text evidence="3">The sequence shown here is derived from an EMBL/GenBank/DDBJ whole genome shotgun (WGS) entry which is preliminary data.</text>
</comment>
<feature type="repeat" description="TPR" evidence="1">
    <location>
        <begin position="450"/>
        <end position="483"/>
    </location>
</feature>
<reference evidence="3 4" key="1">
    <citation type="journal article" date="2019" name="Fungal Biol. Biotechnol.">
        <title>Draft genome sequence of fastidious pathogen Ceratobasidium theobromae, which causes vascular-streak dieback in Theobroma cacao.</title>
        <authorList>
            <person name="Ali S.S."/>
            <person name="Asman A."/>
            <person name="Shao J."/>
            <person name="Firmansyah A.P."/>
            <person name="Susilo A.W."/>
            <person name="Rosmana A."/>
            <person name="McMahon P."/>
            <person name="Junaid M."/>
            <person name="Guest D."/>
            <person name="Kheng T.Y."/>
            <person name="Meinhardt L.W."/>
            <person name="Bailey B.A."/>
        </authorList>
    </citation>
    <scope>NUCLEOTIDE SEQUENCE [LARGE SCALE GENOMIC DNA]</scope>
    <source>
        <strain evidence="3 4">CT2</strain>
    </source>
</reference>
<dbReference type="AlphaFoldDB" id="A0A5N5QC83"/>
<dbReference type="Gene3D" id="1.25.40.10">
    <property type="entry name" value="Tetratricopeptide repeat domain"/>
    <property type="match status" value="2"/>
</dbReference>
<dbReference type="GO" id="GO:0006383">
    <property type="term" value="P:transcription by RNA polymerase III"/>
    <property type="evidence" value="ECO:0007669"/>
    <property type="project" value="InterPro"/>
</dbReference>
<keyword evidence="4" id="KW-1185">Reference proteome</keyword>
<dbReference type="Pfam" id="PF14559">
    <property type="entry name" value="TPR_19"/>
    <property type="match status" value="1"/>
</dbReference>
<dbReference type="InterPro" id="IPR039340">
    <property type="entry name" value="Tfc4/TFIIIC-102/Sfc4"/>
</dbReference>
<proteinExistence type="predicted"/>
<evidence type="ECO:0000256" key="2">
    <source>
        <dbReference type="SAM" id="MobiDB-lite"/>
    </source>
</evidence>
<protein>
    <submittedName>
        <fullName evidence="3">TPR-2 domain containing protein</fullName>
    </submittedName>
</protein>
<dbReference type="OrthoDB" id="9991317at2759"/>
<dbReference type="SMART" id="SM00028">
    <property type="entry name" value="TPR"/>
    <property type="match status" value="6"/>
</dbReference>
<organism evidence="3 4">
    <name type="scientific">Ceratobasidium theobromae</name>
    <dbReference type="NCBI Taxonomy" id="1582974"/>
    <lineage>
        <taxon>Eukaryota</taxon>
        <taxon>Fungi</taxon>
        <taxon>Dikarya</taxon>
        <taxon>Basidiomycota</taxon>
        <taxon>Agaricomycotina</taxon>
        <taxon>Agaricomycetes</taxon>
        <taxon>Cantharellales</taxon>
        <taxon>Ceratobasidiaceae</taxon>
        <taxon>Ceratobasidium</taxon>
    </lineage>
</organism>
<dbReference type="PANTHER" id="PTHR23082">
    <property type="entry name" value="TRANSCRIPTION INITIATION FACTOR IIIC TFIIIC , POLYPEPTIDE 3-RELATED"/>
    <property type="match status" value="1"/>
</dbReference>
<accession>A0A5N5QC83</accession>
<sequence length="982" mass="108829">MSSEGEFDGWSSGDSESTEEMGENPQPSVGQSAQFSAGNDIMRYDGAEIDGSAESQILGDFDRKMVEMKSQDGGMQSLGKVWDFTIGDNDLDNFDLQDELREATGIGKRKKGKGRARGPRQVPLSQEVNYFLGKAHDAYGEGDRETAIKHLENVITIEPSVASAWTTLAFCYEDDGDTRRALQLRIMAAHLTGDVDAWVELGLQSRETGSMEQAVYCYRNAVRLDKTNPDVLWDYAFCLRESGQLQKAIKTYESILHILPHDITVLAQLRDLLVQSGDLARAAELYSAAFKHHTSSIARPAIPSIQNDIIIDPLLASMAATVPTIEMGNFGTREVATLADLLSGLGEHARAVEVVIRGAGWLGQVPQVADDYNLGRNLDVNLRMRLAVAKLRLGETDAGKVHTAIILSHDINEFYELHTELADVFFEIGAFPDAVSIYERLACQPHTSSLHVLNRIGLCHKHMKNYAAARDVYQRIIDVDPDEHEAKMRLAEIYDNMNEKRLALDLVNQVIKARGQISARTPELSVSAEASLFAERAPAATSNTTITTKKPANKPALTPAELQRLTRERTDTVNRGFKKLKDISLEEVPGRLDEWLSVAEELVRVFMEEKRLFIADRYKEFSGLKRRPRRGKADDEGGDRVTSGPKVGAAVTDYRGIQLTEWLKFLIQYAFVITKHKGRYAEANDMLNKLSLSNAYQEWKKQNTIWFALLTIAVQEHDVKAIVEYARKLMGRHQFNNDALRLLLVALGGGITAAEAFVDSTLQKYLFREMTLFEKAAKGEPAVFVGGGRNRWDFGSGKPGNEEDADADNAVRNVTSSAAANASNPFPVLPTKESPVYAAAYGQISGGTRSYQTEISYDIEPNDPLICLSLGTACIGRAMQRQADNRNHMVTQGFGFLARYRSLRVGESPLKTEEVDYNLGRGFQQLGGRNPHEIELMLNTHTIGKYRKSPAYGFPRTGELSLPVVTLALNDIIHETSDASTG</sequence>
<feature type="region of interest" description="Disordered" evidence="2">
    <location>
        <begin position="625"/>
        <end position="644"/>
    </location>
</feature>
<evidence type="ECO:0000256" key="1">
    <source>
        <dbReference type="PROSITE-ProRule" id="PRU00339"/>
    </source>
</evidence>
<dbReference type="GO" id="GO:0000127">
    <property type="term" value="C:transcription factor TFIIIC complex"/>
    <property type="evidence" value="ECO:0007669"/>
    <property type="project" value="TreeGrafter"/>
</dbReference>
<dbReference type="SUPFAM" id="SSF48452">
    <property type="entry name" value="TPR-like"/>
    <property type="match status" value="1"/>
</dbReference>
<feature type="region of interest" description="Disordered" evidence="2">
    <location>
        <begin position="1"/>
        <end position="37"/>
    </location>
</feature>
<feature type="repeat" description="TPR" evidence="1">
    <location>
        <begin position="195"/>
        <end position="228"/>
    </location>
</feature>
<dbReference type="PANTHER" id="PTHR23082:SF0">
    <property type="entry name" value="GENERAL TRANSCRIPTION FACTOR 3C POLYPEPTIDE 3"/>
    <property type="match status" value="1"/>
</dbReference>
<dbReference type="Pfam" id="PF13181">
    <property type="entry name" value="TPR_8"/>
    <property type="match status" value="1"/>
</dbReference>
<dbReference type="EMBL" id="SSOP01000282">
    <property type="protein sequence ID" value="KAB5589355.1"/>
    <property type="molecule type" value="Genomic_DNA"/>
</dbReference>